<evidence type="ECO:0000313" key="1">
    <source>
        <dbReference type="EMBL" id="STQ91720.1"/>
    </source>
</evidence>
<organism evidence="1 3">
    <name type="scientific">Iodobacter fluviatilis</name>
    <dbReference type="NCBI Taxonomy" id="537"/>
    <lineage>
        <taxon>Bacteria</taxon>
        <taxon>Pseudomonadati</taxon>
        <taxon>Pseudomonadota</taxon>
        <taxon>Betaproteobacteria</taxon>
        <taxon>Neisseriales</taxon>
        <taxon>Chitinibacteraceae</taxon>
        <taxon>Iodobacter</taxon>
    </lineage>
</organism>
<keyword evidence="4" id="KW-1185">Reference proteome</keyword>
<gene>
    <name evidence="2" type="ORF">EV682_1257</name>
    <name evidence="1" type="ORF">NCTC11159_02797</name>
</gene>
<dbReference type="EMBL" id="UGHR01000001">
    <property type="protein sequence ID" value="STQ91720.1"/>
    <property type="molecule type" value="Genomic_DNA"/>
</dbReference>
<dbReference type="OrthoDB" id="1550902at2"/>
<dbReference type="AlphaFoldDB" id="A0A377QAG1"/>
<protein>
    <submittedName>
        <fullName evidence="1">Phage protein U</fullName>
    </submittedName>
</protein>
<reference evidence="1 3" key="1">
    <citation type="submission" date="2018-06" db="EMBL/GenBank/DDBJ databases">
        <authorList>
            <consortium name="Pathogen Informatics"/>
            <person name="Doyle S."/>
        </authorList>
    </citation>
    <scope>NUCLEOTIDE SEQUENCE [LARGE SCALE GENOMIC DNA]</scope>
    <source>
        <strain evidence="1 3">NCTC11159</strain>
    </source>
</reference>
<dbReference type="EMBL" id="SMBT01000025">
    <property type="protein sequence ID" value="TCU81204.1"/>
    <property type="molecule type" value="Genomic_DNA"/>
</dbReference>
<dbReference type="Proteomes" id="UP000295794">
    <property type="component" value="Unassembled WGS sequence"/>
</dbReference>
<sequence length="276" mass="30042">MDFMPLLQAATQVASRSAAVANMRILPRDISVAIKDTRTAAELTQKAAGLIASAGEMLDGPSARAVSRSAGVLQLAVRDISRSSSQALREAGAWLDLSHGALKKSMGGVLDMRSAGVNGAIRARDVLFDEGLRRDETPIAKGFLLEIAAEKGRIFRFALGQAAFDRLSRSSQYGIQSQERLTRTPAEQAVSKGGETIKINGVIYLAQQGTGHLDTLREIASALKPVTLTTGYGQSFGRWYITHIEEDQEFLFTDGAPRKQTFNMEFKRYGEDYQNV</sequence>
<evidence type="ECO:0000313" key="4">
    <source>
        <dbReference type="Proteomes" id="UP000295794"/>
    </source>
</evidence>
<reference evidence="2 4" key="2">
    <citation type="submission" date="2019-03" db="EMBL/GenBank/DDBJ databases">
        <title>Genomic Encyclopedia of Type Strains, Phase IV (KMG-IV): sequencing the most valuable type-strain genomes for metagenomic binning, comparative biology and taxonomic classification.</title>
        <authorList>
            <person name="Goeker M."/>
        </authorList>
    </citation>
    <scope>NUCLEOTIDE SEQUENCE [LARGE SCALE GENOMIC DNA]</scope>
    <source>
        <strain evidence="2 4">DSM 3764</strain>
    </source>
</reference>
<evidence type="ECO:0000313" key="2">
    <source>
        <dbReference type="EMBL" id="TCU81204.1"/>
    </source>
</evidence>
<dbReference type="InterPro" id="IPR009734">
    <property type="entry name" value="Myoviridae_GpU"/>
</dbReference>
<dbReference type="Pfam" id="PF06995">
    <property type="entry name" value="Phage_P2_GpU"/>
    <property type="match status" value="1"/>
</dbReference>
<proteinExistence type="predicted"/>
<accession>A0A377QAG1</accession>
<evidence type="ECO:0000313" key="3">
    <source>
        <dbReference type="Proteomes" id="UP000255108"/>
    </source>
</evidence>
<name>A0A377QAG1_9NEIS</name>
<dbReference type="Proteomes" id="UP000255108">
    <property type="component" value="Unassembled WGS sequence"/>
</dbReference>